<proteinExistence type="predicted"/>
<dbReference type="InterPro" id="IPR001387">
    <property type="entry name" value="Cro/C1-type_HTH"/>
</dbReference>
<dbReference type="PROSITE" id="PS50943">
    <property type="entry name" value="HTH_CROC1"/>
    <property type="match status" value="1"/>
</dbReference>
<evidence type="ECO:0000313" key="3">
    <source>
        <dbReference type="Proteomes" id="UP000282388"/>
    </source>
</evidence>
<dbReference type="SUPFAM" id="SSF47413">
    <property type="entry name" value="lambda repressor-like DNA-binding domains"/>
    <property type="match status" value="1"/>
</dbReference>
<gene>
    <name evidence="2" type="ORF">D7V32_10545</name>
</gene>
<dbReference type="Gene3D" id="1.10.260.40">
    <property type="entry name" value="lambda repressor-like DNA-binding domains"/>
    <property type="match status" value="1"/>
</dbReference>
<dbReference type="Pfam" id="PF12844">
    <property type="entry name" value="HTH_19"/>
    <property type="match status" value="1"/>
</dbReference>
<accession>A0A3A8ELB8</accession>
<dbReference type="AlphaFoldDB" id="A0A3A8ELB8"/>
<name>A0A3A8ELB8_9GAMM</name>
<dbReference type="GO" id="GO:0003677">
    <property type="term" value="F:DNA binding"/>
    <property type="evidence" value="ECO:0007669"/>
    <property type="project" value="InterPro"/>
</dbReference>
<sequence length="86" mass="9864">MATREEIGKEIRLARKALGYTQKNLSEKTNINKTTISEIENGHFTGSFSIFESVLNAVGLQFGVDKKKYKFPQWDEIETMFAEDDE</sequence>
<evidence type="ECO:0000313" key="2">
    <source>
        <dbReference type="EMBL" id="RKG30744.1"/>
    </source>
</evidence>
<dbReference type="InterPro" id="IPR010982">
    <property type="entry name" value="Lambda_DNA-bd_dom_sf"/>
</dbReference>
<dbReference type="OrthoDB" id="2986852at2"/>
<comment type="caution">
    <text evidence="2">The sequence shown here is derived from an EMBL/GenBank/DDBJ whole genome shotgun (WGS) entry which is preliminary data.</text>
</comment>
<keyword evidence="3" id="KW-1185">Reference proteome</keyword>
<evidence type="ECO:0000259" key="1">
    <source>
        <dbReference type="PROSITE" id="PS50943"/>
    </source>
</evidence>
<dbReference type="CDD" id="cd00093">
    <property type="entry name" value="HTH_XRE"/>
    <property type="match status" value="1"/>
</dbReference>
<feature type="domain" description="HTH cro/C1-type" evidence="1">
    <location>
        <begin position="11"/>
        <end position="42"/>
    </location>
</feature>
<dbReference type="EMBL" id="RAXV01000021">
    <property type="protein sequence ID" value="RKG30744.1"/>
    <property type="molecule type" value="Genomic_DNA"/>
</dbReference>
<dbReference type="RefSeq" id="WP_120402836.1">
    <property type="nucleotide sequence ID" value="NZ_RAXV01000021.1"/>
</dbReference>
<protein>
    <submittedName>
        <fullName evidence="2">Helix-turn-helix domain-containing protein</fullName>
    </submittedName>
</protein>
<dbReference type="Proteomes" id="UP000282388">
    <property type="component" value="Unassembled WGS sequence"/>
</dbReference>
<organism evidence="2 3">
    <name type="scientific">Acinetobacter tianfuensis</name>
    <dbReference type="NCBI Taxonomy" id="2419603"/>
    <lineage>
        <taxon>Bacteria</taxon>
        <taxon>Pseudomonadati</taxon>
        <taxon>Pseudomonadota</taxon>
        <taxon>Gammaproteobacteria</taxon>
        <taxon>Moraxellales</taxon>
        <taxon>Moraxellaceae</taxon>
        <taxon>Acinetobacter</taxon>
    </lineage>
</organism>
<reference evidence="2 3" key="1">
    <citation type="submission" date="2018-09" db="EMBL/GenBank/DDBJ databases">
        <title>The draft genome of Acinetobacter spp. strains.</title>
        <authorList>
            <person name="Qin J."/>
            <person name="Feng Y."/>
            <person name="Zong Z."/>
        </authorList>
    </citation>
    <scope>NUCLEOTIDE SEQUENCE [LARGE SCALE GENOMIC DNA]</scope>
    <source>
        <strain evidence="2 3">WCHAc060012</strain>
    </source>
</reference>
<dbReference type="SMART" id="SM00530">
    <property type="entry name" value="HTH_XRE"/>
    <property type="match status" value="1"/>
</dbReference>